<dbReference type="SMART" id="SM00223">
    <property type="entry name" value="APPLE"/>
    <property type="match status" value="1"/>
</dbReference>
<reference evidence="5" key="1">
    <citation type="submission" date="2021-01" db="EMBL/GenBank/DDBJ databases">
        <title>Caligus Genome Assembly.</title>
        <authorList>
            <person name="Gallardo-Escarate C."/>
        </authorList>
    </citation>
    <scope>NUCLEOTIDE SEQUENCE [LARGE SCALE GENOMIC DNA]</scope>
</reference>
<protein>
    <recommendedName>
        <fullName evidence="3">Apple domain-containing protein</fullName>
    </recommendedName>
</protein>
<dbReference type="InterPro" id="IPR000177">
    <property type="entry name" value="Apple"/>
</dbReference>
<dbReference type="Proteomes" id="UP000595437">
    <property type="component" value="Chromosome 12"/>
</dbReference>
<name>A0A7T8GTW1_CALRO</name>
<evidence type="ECO:0000256" key="2">
    <source>
        <dbReference type="ARBA" id="ARBA00023157"/>
    </source>
</evidence>
<dbReference type="Gene3D" id="3.50.4.10">
    <property type="entry name" value="Hepatocyte Growth Factor"/>
    <property type="match status" value="1"/>
</dbReference>
<keyword evidence="5" id="KW-1185">Reference proteome</keyword>
<dbReference type="GO" id="GO:0005576">
    <property type="term" value="C:extracellular region"/>
    <property type="evidence" value="ECO:0007669"/>
    <property type="project" value="InterPro"/>
</dbReference>
<evidence type="ECO:0000256" key="1">
    <source>
        <dbReference type="ARBA" id="ARBA00022737"/>
    </source>
</evidence>
<keyword evidence="1" id="KW-0677">Repeat</keyword>
<gene>
    <name evidence="4" type="ORF">FKW44_018076</name>
</gene>
<proteinExistence type="predicted"/>
<evidence type="ECO:0000259" key="3">
    <source>
        <dbReference type="SMART" id="SM00223"/>
    </source>
</evidence>
<sequence length="111" mass="12561">FLPSENSLLILEHVDHKARDDPCLEDNTAYFGNNYRIGSENPQPSRLACRESCANHPECLYWTWGKGDPTGPCYLKTARMNVQTNISHYVSGSKLCILPEAEEGSHFIRSF</sequence>
<evidence type="ECO:0000313" key="5">
    <source>
        <dbReference type="Proteomes" id="UP000595437"/>
    </source>
</evidence>
<dbReference type="InterPro" id="IPR003609">
    <property type="entry name" value="Pan_app"/>
</dbReference>
<evidence type="ECO:0000313" key="4">
    <source>
        <dbReference type="EMBL" id="QQP37700.1"/>
    </source>
</evidence>
<dbReference type="GO" id="GO:0006508">
    <property type="term" value="P:proteolysis"/>
    <property type="evidence" value="ECO:0007669"/>
    <property type="project" value="InterPro"/>
</dbReference>
<dbReference type="EMBL" id="CP045901">
    <property type="protein sequence ID" value="QQP37700.1"/>
    <property type="molecule type" value="Genomic_DNA"/>
</dbReference>
<dbReference type="Pfam" id="PF14295">
    <property type="entry name" value="PAN_4"/>
    <property type="match status" value="1"/>
</dbReference>
<dbReference type="AlphaFoldDB" id="A0A7T8GTW1"/>
<dbReference type="SUPFAM" id="SSF57414">
    <property type="entry name" value="Hairpin loop containing domain-like"/>
    <property type="match status" value="1"/>
</dbReference>
<accession>A0A7T8GTW1</accession>
<organism evidence="4 5">
    <name type="scientific">Caligus rogercresseyi</name>
    <name type="common">Sea louse</name>
    <dbReference type="NCBI Taxonomy" id="217165"/>
    <lineage>
        <taxon>Eukaryota</taxon>
        <taxon>Metazoa</taxon>
        <taxon>Ecdysozoa</taxon>
        <taxon>Arthropoda</taxon>
        <taxon>Crustacea</taxon>
        <taxon>Multicrustacea</taxon>
        <taxon>Hexanauplia</taxon>
        <taxon>Copepoda</taxon>
        <taxon>Siphonostomatoida</taxon>
        <taxon>Caligidae</taxon>
        <taxon>Caligus</taxon>
    </lineage>
</organism>
<feature type="non-terminal residue" evidence="4">
    <location>
        <position position="1"/>
    </location>
</feature>
<keyword evidence="2" id="KW-1015">Disulfide bond</keyword>
<feature type="domain" description="Apple" evidence="3">
    <location>
        <begin position="23"/>
        <end position="96"/>
    </location>
</feature>